<dbReference type="InterPro" id="IPR050109">
    <property type="entry name" value="HTH-type_TetR-like_transc_reg"/>
</dbReference>
<comment type="caution">
    <text evidence="6">The sequence shown here is derived from an EMBL/GenBank/DDBJ whole genome shotgun (WGS) entry which is preliminary data.</text>
</comment>
<name>A0A7W6GPJ3_9SPHN</name>
<sequence length="220" mass="24471">MMATQETDAFDESAENWQSRKSARMRGRVLEAAVDWLVERGYAGFSVLALAEKAGVSRGALQHHFPTKGDLISAVIDHVVDRRIARFLADFGASATIVDDQPQQATAMYWDSVNSRDYAAYLELMVASRTDAELRECFEKGALRYDRAWIKEVAGSFPQWAGNEHRLQVASDFVAATHLGLLLLSTMPEERRRDVLAFTEDAVVGLYLGRDPRSGDDGKA</sequence>
<accession>A0A7W6GPJ3</accession>
<evidence type="ECO:0000259" key="5">
    <source>
        <dbReference type="PROSITE" id="PS50977"/>
    </source>
</evidence>
<dbReference type="PANTHER" id="PTHR30055:SF234">
    <property type="entry name" value="HTH-TYPE TRANSCRIPTIONAL REGULATOR BETI"/>
    <property type="match status" value="1"/>
</dbReference>
<keyword evidence="3" id="KW-0804">Transcription</keyword>
<dbReference type="Proteomes" id="UP000552757">
    <property type="component" value="Unassembled WGS sequence"/>
</dbReference>
<feature type="domain" description="HTH tetR-type" evidence="5">
    <location>
        <begin position="23"/>
        <end position="83"/>
    </location>
</feature>
<reference evidence="6 7" key="1">
    <citation type="submission" date="2020-08" db="EMBL/GenBank/DDBJ databases">
        <title>Genomic Encyclopedia of Type Strains, Phase IV (KMG-IV): sequencing the most valuable type-strain genomes for metagenomic binning, comparative biology and taxonomic classification.</title>
        <authorList>
            <person name="Goeker M."/>
        </authorList>
    </citation>
    <scope>NUCLEOTIDE SEQUENCE [LARGE SCALE GENOMIC DNA]</scope>
    <source>
        <strain evidence="6 7">DSM 29348</strain>
    </source>
</reference>
<dbReference type="EMBL" id="JACIEB010000001">
    <property type="protein sequence ID" value="MBB3981064.1"/>
    <property type="molecule type" value="Genomic_DNA"/>
</dbReference>
<protein>
    <submittedName>
        <fullName evidence="6">AcrR family transcriptional regulator</fullName>
    </submittedName>
</protein>
<dbReference type="InterPro" id="IPR001647">
    <property type="entry name" value="HTH_TetR"/>
</dbReference>
<dbReference type="PROSITE" id="PS50977">
    <property type="entry name" value="HTH_TETR_2"/>
    <property type="match status" value="1"/>
</dbReference>
<keyword evidence="7" id="KW-1185">Reference proteome</keyword>
<dbReference type="AlphaFoldDB" id="A0A7W6GPJ3"/>
<keyword evidence="1" id="KW-0805">Transcription regulation</keyword>
<dbReference type="SUPFAM" id="SSF46689">
    <property type="entry name" value="Homeodomain-like"/>
    <property type="match status" value="1"/>
</dbReference>
<evidence type="ECO:0000313" key="7">
    <source>
        <dbReference type="Proteomes" id="UP000552757"/>
    </source>
</evidence>
<gene>
    <name evidence="6" type="ORF">GGR44_000695</name>
</gene>
<evidence type="ECO:0000256" key="2">
    <source>
        <dbReference type="ARBA" id="ARBA00023125"/>
    </source>
</evidence>
<evidence type="ECO:0000313" key="6">
    <source>
        <dbReference type="EMBL" id="MBB3981064.1"/>
    </source>
</evidence>
<feature type="DNA-binding region" description="H-T-H motif" evidence="4">
    <location>
        <begin position="46"/>
        <end position="65"/>
    </location>
</feature>
<evidence type="ECO:0000256" key="4">
    <source>
        <dbReference type="PROSITE-ProRule" id="PRU00335"/>
    </source>
</evidence>
<dbReference type="Pfam" id="PF00440">
    <property type="entry name" value="TetR_N"/>
    <property type="match status" value="1"/>
</dbReference>
<dbReference type="Gene3D" id="1.10.357.10">
    <property type="entry name" value="Tetracycline Repressor, domain 2"/>
    <property type="match status" value="1"/>
</dbReference>
<keyword evidence="2 4" id="KW-0238">DNA-binding</keyword>
<proteinExistence type="predicted"/>
<dbReference type="InterPro" id="IPR009057">
    <property type="entry name" value="Homeodomain-like_sf"/>
</dbReference>
<dbReference type="PRINTS" id="PR00455">
    <property type="entry name" value="HTHTETR"/>
</dbReference>
<dbReference type="GO" id="GO:0000976">
    <property type="term" value="F:transcription cis-regulatory region binding"/>
    <property type="evidence" value="ECO:0007669"/>
    <property type="project" value="TreeGrafter"/>
</dbReference>
<evidence type="ECO:0000256" key="3">
    <source>
        <dbReference type="ARBA" id="ARBA00023163"/>
    </source>
</evidence>
<organism evidence="6 7">
    <name type="scientific">Sphingobium fontiphilum</name>
    <dbReference type="NCBI Taxonomy" id="944425"/>
    <lineage>
        <taxon>Bacteria</taxon>
        <taxon>Pseudomonadati</taxon>
        <taxon>Pseudomonadota</taxon>
        <taxon>Alphaproteobacteria</taxon>
        <taxon>Sphingomonadales</taxon>
        <taxon>Sphingomonadaceae</taxon>
        <taxon>Sphingobium</taxon>
    </lineage>
</organism>
<evidence type="ECO:0000256" key="1">
    <source>
        <dbReference type="ARBA" id="ARBA00023015"/>
    </source>
</evidence>
<dbReference type="RefSeq" id="WP_183954023.1">
    <property type="nucleotide sequence ID" value="NZ_JACIEB010000001.1"/>
</dbReference>
<dbReference type="PANTHER" id="PTHR30055">
    <property type="entry name" value="HTH-TYPE TRANSCRIPTIONAL REGULATOR RUTR"/>
    <property type="match status" value="1"/>
</dbReference>
<dbReference type="GO" id="GO:0003700">
    <property type="term" value="F:DNA-binding transcription factor activity"/>
    <property type="evidence" value="ECO:0007669"/>
    <property type="project" value="TreeGrafter"/>
</dbReference>